<keyword evidence="2" id="KW-1185">Reference proteome</keyword>
<evidence type="ECO:0000313" key="2">
    <source>
        <dbReference type="Proteomes" id="UP000315540"/>
    </source>
</evidence>
<dbReference type="SUPFAM" id="SSF53474">
    <property type="entry name" value="alpha/beta-Hydrolases"/>
    <property type="match status" value="1"/>
</dbReference>
<dbReference type="RefSeq" id="WP_140594997.1">
    <property type="nucleotide sequence ID" value="NZ_VFWZ01000005.1"/>
</dbReference>
<dbReference type="Proteomes" id="UP000315540">
    <property type="component" value="Unassembled WGS sequence"/>
</dbReference>
<evidence type="ECO:0000313" key="1">
    <source>
        <dbReference type="EMBL" id="TPN84662.1"/>
    </source>
</evidence>
<organism evidence="1 2">
    <name type="scientific">Aquimarina algicola</name>
    <dbReference type="NCBI Taxonomy" id="2589995"/>
    <lineage>
        <taxon>Bacteria</taxon>
        <taxon>Pseudomonadati</taxon>
        <taxon>Bacteroidota</taxon>
        <taxon>Flavobacteriia</taxon>
        <taxon>Flavobacteriales</taxon>
        <taxon>Flavobacteriaceae</taxon>
        <taxon>Aquimarina</taxon>
    </lineage>
</organism>
<protein>
    <recommendedName>
        <fullName evidence="3">Alpha/beta hydrolase</fullName>
    </recommendedName>
</protein>
<dbReference type="EMBL" id="VFWZ01000005">
    <property type="protein sequence ID" value="TPN84662.1"/>
    <property type="molecule type" value="Genomic_DNA"/>
</dbReference>
<proteinExistence type="predicted"/>
<accession>A0A504J810</accession>
<sequence>MILKKGTVIDSLSIPDFDNKYSIYLPKDFDKQKTWPILMGFNSQKNTVETTKLFQEAAEEHGYILAVTDFENNKNIKDQVKYVSSFMKHMISLFPVQQGRICIFGNDIDSRLVSLIPALYSDQIFGVIAIGDSYFYNQSIKIKRNFSYIGVVSTDNYRYKDFFKNKQYLKSKAVPADIFVQEGETQFPNKRLLNKALSQFTMQSMLKGRIPKDSIWVRSMFDRDLKQVDEYLKNGQYLFAYNEVKRIRISYSMFFDTKFLKDKQKEIRKMPSYKREKRIWLKYSNQESALRNTYLFSLEEDINTVSFENLGWWQYQVSELDTLLKNNQKSARHAAKRVKDYLRYIVDEYKNVLLDNPKALEVNMLLNILSTIIDKDDFDSYKRIISLSAQDRDFKTALFYLEELLKKGYKDLDALYAIDGTLTLRISKEYNKVIQDYLGTSKFFSKK</sequence>
<dbReference type="InterPro" id="IPR029058">
    <property type="entry name" value="AB_hydrolase_fold"/>
</dbReference>
<gene>
    <name evidence="1" type="ORF">FHK87_17185</name>
</gene>
<dbReference type="AlphaFoldDB" id="A0A504J810"/>
<name>A0A504J810_9FLAO</name>
<reference evidence="1 2" key="1">
    <citation type="submission" date="2019-06" db="EMBL/GenBank/DDBJ databases">
        <authorList>
            <person name="Meng X."/>
        </authorList>
    </citation>
    <scope>NUCLEOTIDE SEQUENCE [LARGE SCALE GENOMIC DNA]</scope>
    <source>
        <strain evidence="1 2">M625</strain>
    </source>
</reference>
<dbReference type="OrthoDB" id="1123157at2"/>
<comment type="caution">
    <text evidence="1">The sequence shown here is derived from an EMBL/GenBank/DDBJ whole genome shotgun (WGS) entry which is preliminary data.</text>
</comment>
<dbReference type="Gene3D" id="3.40.50.1820">
    <property type="entry name" value="alpha/beta hydrolase"/>
    <property type="match status" value="1"/>
</dbReference>
<evidence type="ECO:0008006" key="3">
    <source>
        <dbReference type="Google" id="ProtNLM"/>
    </source>
</evidence>